<evidence type="ECO:0000256" key="5">
    <source>
        <dbReference type="ARBA" id="ARBA00022832"/>
    </source>
</evidence>
<sequence length="278" mass="29788">MPGTASSVFRDGLLDGQVALISGAGSGIGRATAIEFARLGATVVGCGRSTEKLDETAALCPPGRFDAVACDVREEDQVEALVDGALERHERIDVLFNNAGGQFMAPAETVSMKGWRTILRLNLESVWLMTSTVANRAMIPQQSGKIIRITGSPHNGFPLMAHGGVARAGEENLMRGLAVEWARYGIRCLSVACGPVLTETFKGKYPIDVQQAMHSQTPLGRAGTEEEVAWMIAFLASPGGDWHTGSVITMDGGMDCYRGAFPPKEYADEAARTEERRT</sequence>
<name>A0ABY5PIS2_9ACTN</name>
<evidence type="ECO:0000256" key="2">
    <source>
        <dbReference type="ARBA" id="ARBA00005189"/>
    </source>
</evidence>
<evidence type="ECO:0000256" key="15">
    <source>
        <dbReference type="ARBA" id="ARBA00047570"/>
    </source>
</evidence>
<dbReference type="EC" id="1.3.1.38" evidence="13"/>
<keyword evidence="5" id="KW-0276">Fatty acid metabolism</keyword>
<dbReference type="SUPFAM" id="SSF51735">
    <property type="entry name" value="NAD(P)-binding Rossmann-fold domains"/>
    <property type="match status" value="1"/>
</dbReference>
<comment type="catalytic activity">
    <reaction evidence="20">
        <text>(2E)-octenoyl-CoA + NADPH + H(+) = octanoyl-CoA + NADP(+)</text>
        <dbReference type="Rhea" id="RHEA:44952"/>
        <dbReference type="ChEBI" id="CHEBI:15378"/>
        <dbReference type="ChEBI" id="CHEBI:57386"/>
        <dbReference type="ChEBI" id="CHEBI:57783"/>
        <dbReference type="ChEBI" id="CHEBI:58349"/>
        <dbReference type="ChEBI" id="CHEBI:62242"/>
    </reaction>
    <physiologicalReaction direction="left-to-right" evidence="20">
        <dbReference type="Rhea" id="RHEA:44953"/>
    </physiologicalReaction>
</comment>
<evidence type="ECO:0000256" key="18">
    <source>
        <dbReference type="ARBA" id="ARBA00049251"/>
    </source>
</evidence>
<evidence type="ECO:0000256" key="11">
    <source>
        <dbReference type="ARBA" id="ARBA00037124"/>
    </source>
</evidence>
<dbReference type="PANTHER" id="PTHR24317:SF7">
    <property type="entry name" value="PEROXISOMAL TRANS-2-ENOYL-COA REDUCTASE"/>
    <property type="match status" value="1"/>
</dbReference>
<evidence type="ECO:0000256" key="17">
    <source>
        <dbReference type="ARBA" id="ARBA00049108"/>
    </source>
</evidence>
<comment type="catalytic activity">
    <reaction evidence="19">
        <text>(2E)-decenoyl-CoA + NADPH + H(+) = decanoyl-CoA + NADP(+)</text>
        <dbReference type="Rhea" id="RHEA:44960"/>
        <dbReference type="ChEBI" id="CHEBI:15378"/>
        <dbReference type="ChEBI" id="CHEBI:57783"/>
        <dbReference type="ChEBI" id="CHEBI:58349"/>
        <dbReference type="ChEBI" id="CHEBI:61406"/>
        <dbReference type="ChEBI" id="CHEBI:61430"/>
    </reaction>
    <physiologicalReaction direction="left-to-right" evidence="19">
        <dbReference type="Rhea" id="RHEA:44961"/>
    </physiologicalReaction>
</comment>
<protein>
    <recommendedName>
        <fullName evidence="14">Peroxisomal trans-2-enoyl-CoA reductase</fullName>
        <ecNumber evidence="13">1.3.1.38</ecNumber>
    </recommendedName>
</protein>
<evidence type="ECO:0000313" key="22">
    <source>
        <dbReference type="Proteomes" id="UP001058860"/>
    </source>
</evidence>
<proteinExistence type="predicted"/>
<comment type="pathway">
    <text evidence="2">Lipid metabolism.</text>
</comment>
<dbReference type="PRINTS" id="PR00081">
    <property type="entry name" value="GDHRDH"/>
</dbReference>
<evidence type="ECO:0000256" key="7">
    <source>
        <dbReference type="ARBA" id="ARBA00023002"/>
    </source>
</evidence>
<keyword evidence="3" id="KW-0444">Lipid biosynthesis</keyword>
<organism evidence="21 22">
    <name type="scientific">Svornostia abyssi</name>
    <dbReference type="NCBI Taxonomy" id="2898438"/>
    <lineage>
        <taxon>Bacteria</taxon>
        <taxon>Bacillati</taxon>
        <taxon>Actinomycetota</taxon>
        <taxon>Thermoleophilia</taxon>
        <taxon>Solirubrobacterales</taxon>
        <taxon>Baekduiaceae</taxon>
        <taxon>Svornostia</taxon>
    </lineage>
</organism>
<evidence type="ECO:0000256" key="14">
    <source>
        <dbReference type="ARBA" id="ARBA00041063"/>
    </source>
</evidence>
<keyword evidence="22" id="KW-1185">Reference proteome</keyword>
<evidence type="ECO:0000256" key="9">
    <source>
        <dbReference type="ARBA" id="ARBA00023140"/>
    </source>
</evidence>
<evidence type="ECO:0000256" key="13">
    <source>
        <dbReference type="ARBA" id="ARBA00038849"/>
    </source>
</evidence>
<dbReference type="PANTHER" id="PTHR24317">
    <property type="entry name" value="PEROXISOMAL TRANS-2-ENOYL-COA REDUCTASE"/>
    <property type="match status" value="1"/>
</dbReference>
<evidence type="ECO:0000313" key="21">
    <source>
        <dbReference type="EMBL" id="UUY04584.1"/>
    </source>
</evidence>
<comment type="subunit">
    <text evidence="12">Interacts with PEX5, probably required to target it into peroxisomes.</text>
</comment>
<keyword evidence="7" id="KW-0560">Oxidoreductase</keyword>
<evidence type="ECO:0000256" key="19">
    <source>
        <dbReference type="ARBA" id="ARBA00049386"/>
    </source>
</evidence>
<dbReference type="Gene3D" id="3.40.50.720">
    <property type="entry name" value="NAD(P)-binding Rossmann-like Domain"/>
    <property type="match status" value="1"/>
</dbReference>
<evidence type="ECO:0000256" key="4">
    <source>
        <dbReference type="ARBA" id="ARBA00022553"/>
    </source>
</evidence>
<evidence type="ECO:0000256" key="3">
    <source>
        <dbReference type="ARBA" id="ARBA00022516"/>
    </source>
</evidence>
<keyword evidence="4" id="KW-0597">Phosphoprotein</keyword>
<gene>
    <name evidence="21" type="ORF">LRS13_03340</name>
</gene>
<accession>A0ABY5PIS2</accession>
<comment type="subcellular location">
    <subcellularLocation>
        <location evidence="1">Peroxisome</location>
    </subcellularLocation>
</comment>
<evidence type="ECO:0000256" key="20">
    <source>
        <dbReference type="ARBA" id="ARBA00049559"/>
    </source>
</evidence>
<dbReference type="EMBL" id="CP088295">
    <property type="protein sequence ID" value="UUY04584.1"/>
    <property type="molecule type" value="Genomic_DNA"/>
</dbReference>
<evidence type="ECO:0000256" key="1">
    <source>
        <dbReference type="ARBA" id="ARBA00004275"/>
    </source>
</evidence>
<evidence type="ECO:0000256" key="6">
    <source>
        <dbReference type="ARBA" id="ARBA00022857"/>
    </source>
</evidence>
<keyword evidence="6" id="KW-0521">NADP</keyword>
<evidence type="ECO:0000256" key="12">
    <source>
        <dbReference type="ARBA" id="ARBA00038622"/>
    </source>
</evidence>
<evidence type="ECO:0000256" key="10">
    <source>
        <dbReference type="ARBA" id="ARBA00023160"/>
    </source>
</evidence>
<dbReference type="Proteomes" id="UP001058860">
    <property type="component" value="Chromosome"/>
</dbReference>
<keyword evidence="8" id="KW-0443">Lipid metabolism</keyword>
<evidence type="ECO:0000256" key="16">
    <source>
        <dbReference type="ARBA" id="ARBA00048686"/>
    </source>
</evidence>
<evidence type="ECO:0000256" key="8">
    <source>
        <dbReference type="ARBA" id="ARBA00023098"/>
    </source>
</evidence>
<keyword evidence="10" id="KW-0275">Fatty acid biosynthesis</keyword>
<comment type="catalytic activity">
    <reaction evidence="16">
        <text>(2E)-tetradecenoyl-CoA + NADPH + H(+) = tetradecanoyl-CoA + NADP(+)</text>
        <dbReference type="Rhea" id="RHEA:44968"/>
        <dbReference type="ChEBI" id="CHEBI:15378"/>
        <dbReference type="ChEBI" id="CHEBI:57385"/>
        <dbReference type="ChEBI" id="CHEBI:57783"/>
        <dbReference type="ChEBI" id="CHEBI:58349"/>
        <dbReference type="ChEBI" id="CHEBI:61405"/>
    </reaction>
    <physiologicalReaction direction="left-to-right" evidence="16">
        <dbReference type="Rhea" id="RHEA:44969"/>
    </physiologicalReaction>
</comment>
<reference evidence="22" key="1">
    <citation type="submission" date="2021-11" db="EMBL/GenBank/DDBJ databases">
        <title>Cultivation dependent microbiological survey of springs from the worlds oldest radium mine currently devoted to the extraction of radon-saturated water.</title>
        <authorList>
            <person name="Kapinusova G."/>
            <person name="Smrhova T."/>
            <person name="Strejcek M."/>
            <person name="Suman J."/>
            <person name="Jani K."/>
            <person name="Pajer P."/>
            <person name="Uhlik O."/>
        </authorList>
    </citation>
    <scope>NUCLEOTIDE SEQUENCE [LARGE SCALE GENOMIC DNA]</scope>
    <source>
        <strain evidence="22">J379</strain>
    </source>
</reference>
<comment type="catalytic activity">
    <reaction evidence="15">
        <text>(2E)-dodecenoyl-CoA + NADPH + H(+) = dodecanoyl-CoA + NADP(+)</text>
        <dbReference type="Rhea" id="RHEA:44964"/>
        <dbReference type="ChEBI" id="CHEBI:15378"/>
        <dbReference type="ChEBI" id="CHEBI:57330"/>
        <dbReference type="ChEBI" id="CHEBI:57375"/>
        <dbReference type="ChEBI" id="CHEBI:57783"/>
        <dbReference type="ChEBI" id="CHEBI:58349"/>
    </reaction>
    <physiologicalReaction direction="left-to-right" evidence="15">
        <dbReference type="Rhea" id="RHEA:44965"/>
    </physiologicalReaction>
</comment>
<comment type="catalytic activity">
    <reaction evidence="18">
        <text>a (2E)-enoyl-CoA + NADPH + H(+) = a 2,3-saturated acyl-CoA + NADP(+)</text>
        <dbReference type="Rhea" id="RHEA:33763"/>
        <dbReference type="ChEBI" id="CHEBI:15378"/>
        <dbReference type="ChEBI" id="CHEBI:57783"/>
        <dbReference type="ChEBI" id="CHEBI:58349"/>
        <dbReference type="ChEBI" id="CHEBI:58856"/>
        <dbReference type="ChEBI" id="CHEBI:65111"/>
        <dbReference type="EC" id="1.3.1.38"/>
    </reaction>
    <physiologicalReaction direction="left-to-right" evidence="18">
        <dbReference type="Rhea" id="RHEA:33764"/>
    </physiologicalReaction>
</comment>
<dbReference type="RefSeq" id="WP_353866703.1">
    <property type="nucleotide sequence ID" value="NZ_CP088295.1"/>
</dbReference>
<keyword evidence="9" id="KW-0576">Peroxisome</keyword>
<dbReference type="Pfam" id="PF13561">
    <property type="entry name" value="adh_short_C2"/>
    <property type="match status" value="1"/>
</dbReference>
<dbReference type="InterPro" id="IPR052388">
    <property type="entry name" value="Peroxisomal_t2-enoyl-CoA_red"/>
</dbReference>
<comment type="function">
    <text evidence="11">Participates in chain elongation of fatty acids. Catalyzes the reduction of trans-2-enoyl-CoAs of varying chain lengths from 6:1 to 16:1, having maximum activity with 10:1 CoA. Has no 2,4-dienoyl-CoA reductase activity.</text>
</comment>
<comment type="catalytic activity">
    <reaction evidence="17">
        <text>(2E)-hexenoyl-CoA + NADPH + H(+) = hexanoyl-CoA + NADP(+)</text>
        <dbReference type="Rhea" id="RHEA:44956"/>
        <dbReference type="ChEBI" id="CHEBI:15378"/>
        <dbReference type="ChEBI" id="CHEBI:57783"/>
        <dbReference type="ChEBI" id="CHEBI:58349"/>
        <dbReference type="ChEBI" id="CHEBI:62077"/>
        <dbReference type="ChEBI" id="CHEBI:62620"/>
    </reaction>
    <physiologicalReaction direction="left-to-right" evidence="17">
        <dbReference type="Rhea" id="RHEA:44957"/>
    </physiologicalReaction>
</comment>
<dbReference type="InterPro" id="IPR002347">
    <property type="entry name" value="SDR_fam"/>
</dbReference>
<dbReference type="InterPro" id="IPR036291">
    <property type="entry name" value="NAD(P)-bd_dom_sf"/>
</dbReference>